<dbReference type="Proteomes" id="UP000000702">
    <property type="component" value="Unassembled WGS sequence"/>
</dbReference>
<organism evidence="2 3">
    <name type="scientific">Trypanosoma congolense (strain IL3000)</name>
    <dbReference type="NCBI Taxonomy" id="1068625"/>
    <lineage>
        <taxon>Eukaryota</taxon>
        <taxon>Discoba</taxon>
        <taxon>Euglenozoa</taxon>
        <taxon>Kinetoplastea</taxon>
        <taxon>Metakinetoplastina</taxon>
        <taxon>Trypanosomatida</taxon>
        <taxon>Trypanosomatidae</taxon>
        <taxon>Trypanosoma</taxon>
        <taxon>Nannomonas</taxon>
    </lineage>
</organism>
<feature type="region of interest" description="Disordered" evidence="1">
    <location>
        <begin position="297"/>
        <end position="385"/>
    </location>
</feature>
<dbReference type="PANTHER" id="PTHR46759">
    <property type="entry name" value="LEUCINE-RICH REPEAT-CONTAINING PROTEIN 72"/>
    <property type="match status" value="1"/>
</dbReference>
<dbReference type="InterPro" id="IPR032675">
    <property type="entry name" value="LRR_dom_sf"/>
</dbReference>
<sequence>MYTKASKAYPDLLRAQNKVRLRSFNSQAISQLGTSEKNVEVKTRKGVAKAVDSDVELEEDEIYPPFVDPTEPEERCFDPICFLRIPRSEYREVKDLALCNKRITRLHKNVQFLENLDTLILCRNHIKEFSFLLPERRGVKTIAEPSSRSGASASSGDDVGVRNIDCSDITSSWCRPRGCHLLQRLFASHNLIRTLDGDIPRLRHLKVLLLAYNRLSNLAVVSTQLRRLRNLCELDLRGNPLCEEVGYRSFLIFEQPNVEILDRRRVEVGERNAAAKQFSVRAVDTFDEFDVGHVPTGVRSGRKSLVEHEKSEVAARNDAAPTANGDVRKKTQGSQNQKSLETEGKLRQSQNCGVARGAFPSTVGRNPRGSVRNSFRASEPSTPLLTEGILKNSTTQQLADSSARRTVRRASRPSLCEMMLEKKVRLLGKEKARRLELQEEAEKASRQEVVEAHKSFHFLWAMSGRGMPLCMEKFDPTLNTQDASNIGGAGESTPRAIAMRRKSVVAKQQPADAVGKGATKQTVLSTPSSPRRVKLPTLPSQMPGGTDHCIMFDALLVREEMKNKRVWNKPLCVPASPRLGQIRELISSTNKLLQLSGRTSQTDLCASFPPEHAHLLRDIYMNKECLIPRPWEGSDEMPFICTRDIFEYLSGVAMALLLPSEVSNIDNNFMINSAEVPQVNDQQRGRRPQRKEKRVTHDVSRTQASSTSSFHTSVSGFLNLKLPMVLTSTVAELGPLEDNTIKCLTSLLDVNTGARDLCYRQLTEAFRNSYAPRCTEVQSPVQVEGEDRAQISAVEPRRSHRHNSRTRLRSERRLGSKCTTAHSESQVSTGFQGSSVSEKKPLLMLSQSLLDLVRYLPFVRSRLNYFTKECEEAVREGHDFKDLPMWFSRLQRASQHYEKLLQAIRCAGMSERDAEDHFVDFEGMMRVDVRKVGTCFSPV</sequence>
<dbReference type="InterPro" id="IPR042655">
    <property type="entry name" value="LRC72"/>
</dbReference>
<accession>F9WGP8</accession>
<feature type="region of interest" description="Disordered" evidence="1">
    <location>
        <begin position="507"/>
        <end position="540"/>
    </location>
</feature>
<dbReference type="Gene3D" id="3.80.10.10">
    <property type="entry name" value="Ribonuclease Inhibitor"/>
    <property type="match status" value="1"/>
</dbReference>
<feature type="compositionally biased region" description="Polar residues" evidence="1">
    <location>
        <begin position="519"/>
        <end position="529"/>
    </location>
</feature>
<comment type="caution">
    <text evidence="2">The sequence shown here is derived from an EMBL/GenBank/DDBJ whole genome shotgun (WGS) entry which is preliminary data.</text>
</comment>
<proteinExistence type="predicted"/>
<dbReference type="AlphaFoldDB" id="F9WGP8"/>
<dbReference type="VEuPathDB" id="TriTrypDB:TcIL3000_0_14040"/>
<dbReference type="PANTHER" id="PTHR46759:SF1">
    <property type="entry name" value="LEUCINE-RICH REPEAT-CONTAINING PROTEIN 72"/>
    <property type="match status" value="1"/>
</dbReference>
<evidence type="ECO:0000256" key="1">
    <source>
        <dbReference type="SAM" id="MobiDB-lite"/>
    </source>
</evidence>
<dbReference type="SUPFAM" id="SSF52075">
    <property type="entry name" value="Outer arm dynein light chain 1"/>
    <property type="match status" value="1"/>
</dbReference>
<feature type="region of interest" description="Disordered" evidence="1">
    <location>
        <begin position="676"/>
        <end position="707"/>
    </location>
</feature>
<dbReference type="EMBL" id="CAEQ01002299">
    <property type="protein sequence ID" value="CCD16485.1"/>
    <property type="molecule type" value="Genomic_DNA"/>
</dbReference>
<reference evidence="2 3" key="2">
    <citation type="journal article" date="2012" name="Proc. Natl. Acad. Sci. U.S.A.">
        <title>Antigenic diversity is generated by distinct evolutionary mechanisms in African trypanosome species.</title>
        <authorList>
            <person name="Jackson A.P."/>
            <person name="Berry A."/>
            <person name="Aslett M."/>
            <person name="Allison H.C."/>
            <person name="Burton P."/>
            <person name="Vavrova-Anderson J."/>
            <person name="Brown R."/>
            <person name="Browne H."/>
            <person name="Corton N."/>
            <person name="Hauser H."/>
            <person name="Gamble J."/>
            <person name="Gilderthorp R."/>
            <person name="Marcello L."/>
            <person name="McQuillan J."/>
            <person name="Otto T.D."/>
            <person name="Quail M.A."/>
            <person name="Sanders M.J."/>
            <person name="van Tonder A."/>
            <person name="Ginger M.L."/>
            <person name="Field M.C."/>
            <person name="Barry J.D."/>
            <person name="Hertz-Fowler C."/>
            <person name="Berriman M."/>
        </authorList>
    </citation>
    <scope>NUCLEOTIDE SEQUENCE [LARGE SCALE GENOMIC DNA]</scope>
    <source>
        <strain evidence="2 3">IL3000</strain>
    </source>
</reference>
<feature type="region of interest" description="Disordered" evidence="1">
    <location>
        <begin position="794"/>
        <end position="821"/>
    </location>
</feature>
<evidence type="ECO:0000313" key="2">
    <source>
        <dbReference type="EMBL" id="CCD16485.1"/>
    </source>
</evidence>
<dbReference type="OMA" id="LYLMAMS"/>
<feature type="compositionally biased region" description="Basic residues" evidence="1">
    <location>
        <begin position="685"/>
        <end position="694"/>
    </location>
</feature>
<name>F9WGP8_TRYCI</name>
<feature type="compositionally biased region" description="Polar residues" evidence="1">
    <location>
        <begin position="371"/>
        <end position="384"/>
    </location>
</feature>
<reference evidence="3" key="1">
    <citation type="submission" date="2011-07" db="EMBL/GenBank/DDBJ databases">
        <title>Divergent evolution of antigenic variation in African trypanosomes.</title>
        <authorList>
            <person name="Jackson A.P."/>
            <person name="Berry A."/>
            <person name="Allison H.C."/>
            <person name="Burton P."/>
            <person name="Anderson J."/>
            <person name="Aslett M."/>
            <person name="Brown R."/>
            <person name="Corton N."/>
            <person name="Harris D."/>
            <person name="Hauser H."/>
            <person name="Gamble J."/>
            <person name="Gilderthorp R."/>
            <person name="McQuillan J."/>
            <person name="Quail M.A."/>
            <person name="Sanders M."/>
            <person name="Van Tonder A."/>
            <person name="Ginger M.L."/>
            <person name="Donelson J.E."/>
            <person name="Field M.C."/>
            <person name="Barry J.D."/>
            <person name="Berriman M."/>
            <person name="Hertz-Fowler C."/>
        </authorList>
    </citation>
    <scope>NUCLEOTIDE SEQUENCE [LARGE SCALE GENOMIC DNA]</scope>
    <source>
        <strain evidence="3">IL3000</strain>
    </source>
</reference>
<keyword evidence="3" id="KW-1185">Reference proteome</keyword>
<evidence type="ECO:0000313" key="3">
    <source>
        <dbReference type="Proteomes" id="UP000000702"/>
    </source>
</evidence>
<gene>
    <name evidence="2" type="ORF">TCIL3000_0_14040</name>
</gene>
<feature type="compositionally biased region" description="Basic and acidic residues" evidence="1">
    <location>
        <begin position="304"/>
        <end position="315"/>
    </location>
</feature>
<protein>
    <submittedName>
        <fullName evidence="2">WGS project CAEQ00000000 data, annotated contig 525</fullName>
    </submittedName>
</protein>
<feature type="compositionally biased region" description="Basic residues" evidence="1">
    <location>
        <begin position="798"/>
        <end position="807"/>
    </location>
</feature>
<dbReference type="Pfam" id="PF14580">
    <property type="entry name" value="LRR_9"/>
    <property type="match status" value="1"/>
</dbReference>